<keyword evidence="3" id="KW-1185">Reference proteome</keyword>
<evidence type="ECO:0000256" key="1">
    <source>
        <dbReference type="SAM" id="Phobius"/>
    </source>
</evidence>
<dbReference type="EMBL" id="JACHMG010000001">
    <property type="protein sequence ID" value="MBB4683425.1"/>
    <property type="molecule type" value="Genomic_DNA"/>
</dbReference>
<keyword evidence="1" id="KW-1133">Transmembrane helix</keyword>
<organism evidence="2 3">
    <name type="scientific">Amycolatopsis jiangsuensis</name>
    <dbReference type="NCBI Taxonomy" id="1181879"/>
    <lineage>
        <taxon>Bacteria</taxon>
        <taxon>Bacillati</taxon>
        <taxon>Actinomycetota</taxon>
        <taxon>Actinomycetes</taxon>
        <taxon>Pseudonocardiales</taxon>
        <taxon>Pseudonocardiaceae</taxon>
        <taxon>Amycolatopsis</taxon>
    </lineage>
</organism>
<evidence type="ECO:0000313" key="2">
    <source>
        <dbReference type="EMBL" id="MBB4683425.1"/>
    </source>
</evidence>
<accession>A0A840IPP4</accession>
<feature type="transmembrane region" description="Helical" evidence="1">
    <location>
        <begin position="20"/>
        <end position="41"/>
    </location>
</feature>
<gene>
    <name evidence="2" type="ORF">BJY18_000910</name>
</gene>
<comment type="caution">
    <text evidence="2">The sequence shown here is derived from an EMBL/GenBank/DDBJ whole genome shotgun (WGS) entry which is preliminary data.</text>
</comment>
<evidence type="ECO:0000313" key="3">
    <source>
        <dbReference type="Proteomes" id="UP000581769"/>
    </source>
</evidence>
<protein>
    <submittedName>
        <fullName evidence="2">Uncharacterized protein</fullName>
    </submittedName>
</protein>
<dbReference type="Proteomes" id="UP000581769">
    <property type="component" value="Unassembled WGS sequence"/>
</dbReference>
<reference evidence="2 3" key="1">
    <citation type="submission" date="2020-08" db="EMBL/GenBank/DDBJ databases">
        <title>Sequencing the genomes of 1000 actinobacteria strains.</title>
        <authorList>
            <person name="Klenk H.-P."/>
        </authorList>
    </citation>
    <scope>NUCLEOTIDE SEQUENCE [LARGE SCALE GENOMIC DNA]</scope>
    <source>
        <strain evidence="2 3">DSM 45859</strain>
    </source>
</reference>
<dbReference type="RefSeq" id="WP_184777905.1">
    <property type="nucleotide sequence ID" value="NZ_JACHMG010000001.1"/>
</dbReference>
<dbReference type="AlphaFoldDB" id="A0A840IPP4"/>
<keyword evidence="1" id="KW-0472">Membrane</keyword>
<name>A0A840IPP4_9PSEU</name>
<proteinExistence type="predicted"/>
<keyword evidence="1" id="KW-0812">Transmembrane</keyword>
<sequence length="86" mass="9081">MRPDEDSSLRAVFAGRRGRLLAALLFTEFGGAVQSIAYSSVLPIASNELSGSALYGATLAAGSFTPFSCWRPAPGRSRVWRPAGCC</sequence>